<reference evidence="2 3" key="1">
    <citation type="submission" date="2019-07" db="EMBL/GenBank/DDBJ databases">
        <title>The First High-Quality Draft Genome Sequence of the Causal Agent of the Current Panama Disease Epidemic.</title>
        <authorList>
            <person name="Warmington R.J."/>
            <person name="Kay W."/>
            <person name="Jeffries A."/>
            <person name="Bebber D."/>
            <person name="Moore K."/>
            <person name="Studholme D.J."/>
        </authorList>
    </citation>
    <scope>NUCLEOTIDE SEQUENCE [LARGE SCALE GENOMIC DNA]</scope>
    <source>
        <strain evidence="2 3">TR4</strain>
    </source>
</reference>
<evidence type="ECO:0000313" key="2">
    <source>
        <dbReference type="EMBL" id="TXC11930.1"/>
    </source>
</evidence>
<feature type="region of interest" description="Disordered" evidence="1">
    <location>
        <begin position="965"/>
        <end position="984"/>
    </location>
</feature>
<name>A0A5C6TLC3_FUSOC</name>
<dbReference type="EMBL" id="VMNF01000003">
    <property type="protein sequence ID" value="TXC11930.1"/>
    <property type="molecule type" value="Genomic_DNA"/>
</dbReference>
<proteinExistence type="predicted"/>
<accession>A0A5C6TLC3</accession>
<feature type="region of interest" description="Disordered" evidence="1">
    <location>
        <begin position="198"/>
        <end position="221"/>
    </location>
</feature>
<protein>
    <submittedName>
        <fullName evidence="2">Uncharacterized protein</fullName>
    </submittedName>
</protein>
<feature type="region of interest" description="Disordered" evidence="1">
    <location>
        <begin position="142"/>
        <end position="164"/>
    </location>
</feature>
<evidence type="ECO:0000313" key="3">
    <source>
        <dbReference type="Proteomes" id="UP000321331"/>
    </source>
</evidence>
<feature type="region of interest" description="Disordered" evidence="1">
    <location>
        <begin position="227"/>
        <end position="246"/>
    </location>
</feature>
<feature type="compositionally biased region" description="Basic and acidic residues" evidence="1">
    <location>
        <begin position="920"/>
        <end position="937"/>
    </location>
</feature>
<dbReference type="AlphaFoldDB" id="A0A5C6TLC3"/>
<feature type="region of interest" description="Disordered" evidence="1">
    <location>
        <begin position="908"/>
        <end position="944"/>
    </location>
</feature>
<dbReference type="Proteomes" id="UP000321331">
    <property type="component" value="Unassembled WGS sequence"/>
</dbReference>
<feature type="compositionally biased region" description="Polar residues" evidence="1">
    <location>
        <begin position="227"/>
        <end position="238"/>
    </location>
</feature>
<feature type="compositionally biased region" description="Polar residues" evidence="1">
    <location>
        <begin position="198"/>
        <end position="213"/>
    </location>
</feature>
<sequence>MFCLTYIKMRKMMLKLPTLKLDIDKDADLKWADAAGHRSSLIGLKSRFLGRAVIILAEERRRRLNIARAALDNAKKLHTARVNRNSAALAESYSSRRETFPIEITHDFSHAPTNNAVRRRRTRIDSLEHELSRPKEIEHIESFETTLPEDGDSTSTPQNRQRRWDEWDAARKELSRISENSTSYHNALSIRLSPEISLPTTSLPRTRSPNTRTTEARMDASTGSTKIFTTENTPTASDGQVGVTKSEPADETLIGQEESWSRLDNLLTEMETQDLPREERVQNETRATKMLKRLTSAQSEEAQEVLSRGIRILQSTAVSREYGTIPLILEAVRPACNDICLLAVPFLDSLSRSRDVEGVRHLLRSLSRFEPQSKEAVNTNRNEWVTRLLMHYWRKTKDFLEVKTIYTLLQKGGLFDNSVFSSSTQYAVRRRIILIALDAGDDATASAEMSQLREMRPKASGVDVKLRGRFIVREAELGQWDKVTAGLEAFGPKAKPSDQFQNILSWLTKIYCKDHTTAEMDIFVRDLVSNHHMSLNKPLAFFVMDRHGRTRNLQALVAWVQFCQDGGLAMDQIFFNEIADKCCRYWNLSRADVIRMLKDARTSAPWLKDPLLTSYASAGGLHDLHKPLPGENVDCYGIAPTLPERRGDSISIYERAAFKHMNTLALENDWTGVYSAYKEATKKGLGDSSRCLRLAVVANIHLEGPHSGTVSCLINEAYIKNHDISGALVPMLVARLEAGDNVNDLLRENLAKGQHIHDSVYNKAARVLTQKGNPEAAIKVCEMAAQQNGMGELAYNKFNFASLIHSYTGQGRYRDLMSLIASFISKSEWWQGSKECKESVKLAMKHVASRAARDHRRENTHKQVLLRLDDALEHIKSLRATNKQEREAVTKEVVGAFKTVEEPVAFEGGFFPDTQSGRQTPKDKRNTDWELSSRRDSTSQALNESRHRIVEDELPARQHNIDEIRTARHKRTKRERTPSPELTEDDIYLEKEIARAMA</sequence>
<organism evidence="2 3">
    <name type="scientific">Fusarium oxysporum f. sp. cubense</name>
    <dbReference type="NCBI Taxonomy" id="61366"/>
    <lineage>
        <taxon>Eukaryota</taxon>
        <taxon>Fungi</taxon>
        <taxon>Dikarya</taxon>
        <taxon>Ascomycota</taxon>
        <taxon>Pezizomycotina</taxon>
        <taxon>Sordariomycetes</taxon>
        <taxon>Hypocreomycetidae</taxon>
        <taxon>Hypocreales</taxon>
        <taxon>Nectriaceae</taxon>
        <taxon>Fusarium</taxon>
        <taxon>Fusarium oxysporum species complex</taxon>
    </lineage>
</organism>
<gene>
    <name evidence="2" type="ORF">FocTR4_00006537</name>
</gene>
<evidence type="ECO:0000256" key="1">
    <source>
        <dbReference type="SAM" id="MobiDB-lite"/>
    </source>
</evidence>
<comment type="caution">
    <text evidence="2">The sequence shown here is derived from an EMBL/GenBank/DDBJ whole genome shotgun (WGS) entry which is preliminary data.</text>
</comment>